<dbReference type="GO" id="GO:0035556">
    <property type="term" value="P:intracellular signal transduction"/>
    <property type="evidence" value="ECO:0007669"/>
    <property type="project" value="InterPro"/>
</dbReference>
<dbReference type="AlphaFoldDB" id="A0A4R2JQW2"/>
<reference evidence="2 3" key="1">
    <citation type="submission" date="2019-03" db="EMBL/GenBank/DDBJ databases">
        <title>Genomic Encyclopedia of Type Strains, Phase IV (KMG-IV): sequencing the most valuable type-strain genomes for metagenomic binning, comparative biology and taxonomic classification.</title>
        <authorList>
            <person name="Goeker M."/>
        </authorList>
    </citation>
    <scope>NUCLEOTIDE SEQUENCE [LARGE SCALE GENOMIC DNA]</scope>
    <source>
        <strain evidence="2 3">DSM 45934</strain>
    </source>
</reference>
<dbReference type="InterPro" id="IPR001054">
    <property type="entry name" value="A/G_cyclase"/>
</dbReference>
<proteinExistence type="predicted"/>
<sequence length="587" mass="65443">MVVDVAGFTNPARRLPHLVAVQEGLYVVLEKAFAESGIPWDLCAIEDRGDGVMILIPADVSKTRLTDQFPDRVVAGLRRYNADHARSATFQLRIGLHFGEVYKNKNGVVSRAVNDAFRILDASAAKAALKKSAGMVAFIASDLFYREVILQDPAADPDSYQQIRVEVKDFSGDAWMCLRGIPTPRDLAAQPHTENALPVLADADLESLAGWLADVTVAHPATIVRRAANPNTPIPRSHNAWDMFLELNDINAGEDGLPPALVFLGLVAHQLDGQRGADVTEWANTQARRLRLESRFRERVTAESHVPENPRLHLLIAFEPHSLYENQYWLSYWRQDDPEAWPPNRARVGLVALADLERAVEQVVLAAERTWSDSLAAVMIEFLVPRSLIDLHIHEWEKDKRSTNPRPLRLDYPIVLRSLERMSSIHWHRMWHHRWRLLVADPSPQRVHFSQPSDHERPYQVDALLSNPQLVSSVLSAAPPTKPPAQPGVDEYTAALQCGLPALIWHQDGLPDELREVVDSLLDDEGLGALPERVHTELRGALAASQGSPNINILHGLVVLWDSPERRVELDLPGTSSGAAKESADEH</sequence>
<organism evidence="2 3">
    <name type="scientific">Actinocrispum wychmicini</name>
    <dbReference type="NCBI Taxonomy" id="1213861"/>
    <lineage>
        <taxon>Bacteria</taxon>
        <taxon>Bacillati</taxon>
        <taxon>Actinomycetota</taxon>
        <taxon>Actinomycetes</taxon>
        <taxon>Pseudonocardiales</taxon>
        <taxon>Pseudonocardiaceae</taxon>
        <taxon>Actinocrispum</taxon>
    </lineage>
</organism>
<name>A0A4R2JQW2_9PSEU</name>
<evidence type="ECO:0000313" key="2">
    <source>
        <dbReference type="EMBL" id="TCO59199.1"/>
    </source>
</evidence>
<dbReference type="EMBL" id="SLWS01000004">
    <property type="protein sequence ID" value="TCO59199.1"/>
    <property type="molecule type" value="Genomic_DNA"/>
</dbReference>
<dbReference type="Pfam" id="PF19916">
    <property type="entry name" value="VMAP-M0"/>
    <property type="match status" value="1"/>
</dbReference>
<comment type="caution">
    <text evidence="2">The sequence shown here is derived from an EMBL/GenBank/DDBJ whole genome shotgun (WGS) entry which is preliminary data.</text>
</comment>
<dbReference type="GO" id="GO:0004016">
    <property type="term" value="F:adenylate cyclase activity"/>
    <property type="evidence" value="ECO:0007669"/>
    <property type="project" value="UniProtKB-ARBA"/>
</dbReference>
<gene>
    <name evidence="2" type="ORF">EV192_10439</name>
</gene>
<evidence type="ECO:0000313" key="3">
    <source>
        <dbReference type="Proteomes" id="UP000295680"/>
    </source>
</evidence>
<dbReference type="InterPro" id="IPR045450">
    <property type="entry name" value="VMAP_C"/>
</dbReference>
<dbReference type="Pfam" id="PF20028">
    <property type="entry name" value="VMAP-C"/>
    <property type="match status" value="1"/>
</dbReference>
<dbReference type="PROSITE" id="PS50125">
    <property type="entry name" value="GUANYLATE_CYCLASE_2"/>
    <property type="match status" value="1"/>
</dbReference>
<dbReference type="Gene3D" id="3.30.70.1230">
    <property type="entry name" value="Nucleotide cyclase"/>
    <property type="match status" value="1"/>
</dbReference>
<dbReference type="GO" id="GO:0009190">
    <property type="term" value="P:cyclic nucleotide biosynthetic process"/>
    <property type="evidence" value="ECO:0007669"/>
    <property type="project" value="InterPro"/>
</dbReference>
<dbReference type="InterPro" id="IPR045555">
    <property type="entry name" value="VMAP-M0"/>
</dbReference>
<evidence type="ECO:0000259" key="1">
    <source>
        <dbReference type="PROSITE" id="PS50125"/>
    </source>
</evidence>
<dbReference type="Proteomes" id="UP000295680">
    <property type="component" value="Unassembled WGS sequence"/>
</dbReference>
<keyword evidence="3" id="KW-1185">Reference proteome</keyword>
<dbReference type="InterPro" id="IPR029787">
    <property type="entry name" value="Nucleotide_cyclase"/>
</dbReference>
<feature type="domain" description="Guanylate cyclase" evidence="1">
    <location>
        <begin position="1"/>
        <end position="120"/>
    </location>
</feature>
<protein>
    <recommendedName>
        <fullName evidence="1">Guanylate cyclase domain-containing protein</fullName>
    </recommendedName>
</protein>
<accession>A0A4R2JQW2</accession>
<dbReference type="SUPFAM" id="SSF55073">
    <property type="entry name" value="Nucleotide cyclase"/>
    <property type="match status" value="1"/>
</dbReference>